<keyword evidence="5" id="KW-0223">Dioxygenase</keyword>
<dbReference type="Pfam" id="PF03055">
    <property type="entry name" value="RPE65"/>
    <property type="match status" value="1"/>
</dbReference>
<protein>
    <submittedName>
        <fullName evidence="5">Carotenoid cleavage dioxygenase</fullName>
    </submittedName>
</protein>
<dbReference type="PANTHER" id="PTHR10543">
    <property type="entry name" value="BETA-CAROTENE DIOXYGENASE"/>
    <property type="match status" value="1"/>
</dbReference>
<keyword evidence="3 4" id="KW-0408">Iron</keyword>
<feature type="binding site" evidence="4">
    <location>
        <position position="290"/>
    </location>
    <ligand>
        <name>Fe cation</name>
        <dbReference type="ChEBI" id="CHEBI:24875"/>
        <note>catalytic</note>
    </ligand>
</feature>
<name>A0A2A9HFG1_TEPT2</name>
<dbReference type="GO" id="GO:0010436">
    <property type="term" value="F:carotenoid dioxygenase activity"/>
    <property type="evidence" value="ECO:0007669"/>
    <property type="project" value="TreeGrafter"/>
</dbReference>
<keyword evidence="6" id="KW-1185">Reference proteome</keyword>
<dbReference type="RefSeq" id="WP_278286793.1">
    <property type="nucleotide sequence ID" value="NZ_PDJQ01000001.1"/>
</dbReference>
<feature type="binding site" evidence="4">
    <location>
        <position position="475"/>
    </location>
    <ligand>
        <name>Fe cation</name>
        <dbReference type="ChEBI" id="CHEBI:24875"/>
        <note>catalytic</note>
    </ligand>
</feature>
<proteinExistence type="inferred from homology"/>
<comment type="cofactor">
    <cofactor evidence="4">
        <name>Fe(2+)</name>
        <dbReference type="ChEBI" id="CHEBI:29033"/>
    </cofactor>
    <text evidence="4">Binds 1 Fe(2+) ion per subunit.</text>
</comment>
<feature type="binding site" evidence="4">
    <location>
        <position position="226"/>
    </location>
    <ligand>
        <name>Fe cation</name>
        <dbReference type="ChEBI" id="CHEBI:24875"/>
        <note>catalytic</note>
    </ligand>
</feature>
<accession>A0A2A9HFG1</accession>
<organism evidence="5 6">
    <name type="scientific">Tepidiforma thermophila (strain KCTC 52669 / CGMCC 1.13589 / G233)</name>
    <dbReference type="NCBI Taxonomy" id="2761530"/>
    <lineage>
        <taxon>Bacteria</taxon>
        <taxon>Bacillati</taxon>
        <taxon>Chloroflexota</taxon>
        <taxon>Tepidiformia</taxon>
        <taxon>Tepidiformales</taxon>
        <taxon>Tepidiformaceae</taxon>
        <taxon>Tepidiforma</taxon>
    </lineage>
</organism>
<reference evidence="5 6" key="1">
    <citation type="submission" date="2017-09" db="EMBL/GenBank/DDBJ databases">
        <title>Sequencing the genomes of two abundant thermophiles in Great Basin hot springs: Thermocrinis jamiesonii and novel Chloroflexi Thermoflexus hugenholtzii.</title>
        <authorList>
            <person name="Hedlund B."/>
        </authorList>
    </citation>
    <scope>NUCLEOTIDE SEQUENCE [LARGE SCALE GENOMIC DNA]</scope>
    <source>
        <strain evidence="5 6">G233</strain>
    </source>
</reference>
<dbReference type="AlphaFoldDB" id="A0A2A9HFG1"/>
<evidence type="ECO:0000256" key="2">
    <source>
        <dbReference type="ARBA" id="ARBA00022723"/>
    </source>
</evidence>
<evidence type="ECO:0000256" key="3">
    <source>
        <dbReference type="ARBA" id="ARBA00023004"/>
    </source>
</evidence>
<feature type="binding site" evidence="4">
    <location>
        <position position="168"/>
    </location>
    <ligand>
        <name>Fe cation</name>
        <dbReference type="ChEBI" id="CHEBI:24875"/>
        <note>catalytic</note>
    </ligand>
</feature>
<evidence type="ECO:0000313" key="6">
    <source>
        <dbReference type="Proteomes" id="UP000223071"/>
    </source>
</evidence>
<comment type="caution">
    <text evidence="5">The sequence shown here is derived from an EMBL/GenBank/DDBJ whole genome shotgun (WGS) entry which is preliminary data.</text>
</comment>
<sequence>MVMAEERVTSPFLEGNFAPVREEVTAEDLPVIGELPEGLEGMFVRNGPNPQFDVIKNYHWFGGDGMLHGVRIKDGRVSYRNRYVQTEAYKREKAAGRALWGSGLGQPEFDNPNGPSRGNTGNTALVWHDGRLFALWEAGDPHHIKLPGLETIGTYNYNGRLLHAFTAHPKVDERTGEMLFFGYNMMGFDMAKQGAKVPYLQYSVVSPEGEIVLTTPIDLPRGVMMHDFAVTEHYSIFMDLPLVFDMQRAMRGESPLYFNKDLPARFGILPRHATGDQVRWFEAPPCYVFHTLNAFEQGDEIVLDACRMKDVDLGALDSSIAPTPEDRRLVREDGNQVLYRWRFNLRTGALKEEALDDQTSDFPRVNDSLIAYQARYGYTARFEAGNGMPESDAIIKYDLQTGRHWVHEHGKGRYGGEGVFVPRPGATAEDDGFVVTYVYDRNTGGSEFVIINAQDMEAPPVARVPLPQRVPYGFHGAWISEQRIQAQK</sequence>
<dbReference type="InterPro" id="IPR004294">
    <property type="entry name" value="Carotenoid_Oase"/>
</dbReference>
<dbReference type="Proteomes" id="UP000223071">
    <property type="component" value="Unassembled WGS sequence"/>
</dbReference>
<evidence type="ECO:0000256" key="1">
    <source>
        <dbReference type="ARBA" id="ARBA00006787"/>
    </source>
</evidence>
<gene>
    <name evidence="5" type="ORF">A9A59_0929</name>
</gene>
<keyword evidence="2 4" id="KW-0479">Metal-binding</keyword>
<dbReference type="EMBL" id="PDJQ01000001">
    <property type="protein sequence ID" value="PFG73726.1"/>
    <property type="molecule type" value="Genomic_DNA"/>
</dbReference>
<dbReference type="PANTHER" id="PTHR10543:SF142">
    <property type="entry name" value="OS06G0162550 PROTEIN"/>
    <property type="match status" value="1"/>
</dbReference>
<evidence type="ECO:0000256" key="4">
    <source>
        <dbReference type="PIRSR" id="PIRSR604294-1"/>
    </source>
</evidence>
<dbReference type="GO" id="GO:0016121">
    <property type="term" value="P:carotene catabolic process"/>
    <property type="evidence" value="ECO:0007669"/>
    <property type="project" value="TreeGrafter"/>
</dbReference>
<dbReference type="GO" id="GO:0046872">
    <property type="term" value="F:metal ion binding"/>
    <property type="evidence" value="ECO:0007669"/>
    <property type="project" value="UniProtKB-KW"/>
</dbReference>
<comment type="similarity">
    <text evidence="1">Belongs to the carotenoid oxygenase family.</text>
</comment>
<evidence type="ECO:0000313" key="5">
    <source>
        <dbReference type="EMBL" id="PFG73726.1"/>
    </source>
</evidence>
<keyword evidence="5" id="KW-0560">Oxidoreductase</keyword>